<dbReference type="InterPro" id="IPR002589">
    <property type="entry name" value="Macro_dom"/>
</dbReference>
<dbReference type="EMBL" id="NEVH01018385">
    <property type="protein sequence ID" value="PNF23425.1"/>
    <property type="molecule type" value="Genomic_DNA"/>
</dbReference>
<dbReference type="Pfam" id="PF01661">
    <property type="entry name" value="Macro"/>
    <property type="match status" value="1"/>
</dbReference>
<organism evidence="2 3">
    <name type="scientific">Cryptotermes secundus</name>
    <dbReference type="NCBI Taxonomy" id="105785"/>
    <lineage>
        <taxon>Eukaryota</taxon>
        <taxon>Metazoa</taxon>
        <taxon>Ecdysozoa</taxon>
        <taxon>Arthropoda</taxon>
        <taxon>Hexapoda</taxon>
        <taxon>Insecta</taxon>
        <taxon>Pterygota</taxon>
        <taxon>Neoptera</taxon>
        <taxon>Polyneoptera</taxon>
        <taxon>Dictyoptera</taxon>
        <taxon>Blattodea</taxon>
        <taxon>Blattoidea</taxon>
        <taxon>Termitoidae</taxon>
        <taxon>Kalotermitidae</taxon>
        <taxon>Cryptotermitinae</taxon>
        <taxon>Cryptotermes</taxon>
    </lineage>
</organism>
<dbReference type="GO" id="GO:0140291">
    <property type="term" value="P:peptidyl-glutamate ADP-deribosylation"/>
    <property type="evidence" value="ECO:0007669"/>
    <property type="project" value="TreeGrafter"/>
</dbReference>
<dbReference type="Proteomes" id="UP000235965">
    <property type="component" value="Unassembled WGS sequence"/>
</dbReference>
<dbReference type="PANTHER" id="PTHR11106:SF27">
    <property type="entry name" value="MACRO DOMAIN-CONTAINING PROTEIN"/>
    <property type="match status" value="1"/>
</dbReference>
<dbReference type="GO" id="GO:0042278">
    <property type="term" value="P:purine nucleoside metabolic process"/>
    <property type="evidence" value="ECO:0007669"/>
    <property type="project" value="TreeGrafter"/>
</dbReference>
<protein>
    <recommendedName>
        <fullName evidence="1">Macro domain-containing protein</fullName>
    </recommendedName>
</protein>
<dbReference type="AlphaFoldDB" id="A0A2J7Q4D0"/>
<name>A0A2J7Q4D0_9NEOP</name>
<dbReference type="Gene3D" id="3.40.220.10">
    <property type="entry name" value="Leucine Aminopeptidase, subunit E, domain 1"/>
    <property type="match status" value="1"/>
</dbReference>
<accession>A0A2J7Q4D0</accession>
<proteinExistence type="predicted"/>
<gene>
    <name evidence="2" type="ORF">B7P43_G10592</name>
</gene>
<sequence length="297" mass="32790">MKSLLASVYSHARLPARQHIHFEVIANGLSCTKNFSSMYTGNCQFSTMGKSGSSSQDAIQKEKEKPLRMTLEQSNRDSTITYDKIDTWQDYFLKAKERLRKQFSDILGSKVPEDSYSVDPTLNKAISLWSGNITLLEIDAIVNAANKSLRGGGGVDGAIHSAAGPSLKAECATLGGCEEGNSKITAGYRLPAKHVIHTVGPQGEKPEKLESCYRTCLQVLTAKKLRSVAFPCISTGIYGYPQEAAAHVALKTVRNFLEKNPGLIDRVIFCLFLKEDVKIYENLMQVYFPIEDLKTNL</sequence>
<evidence type="ECO:0000259" key="1">
    <source>
        <dbReference type="PROSITE" id="PS51154"/>
    </source>
</evidence>
<dbReference type="InterPro" id="IPR043472">
    <property type="entry name" value="Macro_dom-like"/>
</dbReference>
<dbReference type="PANTHER" id="PTHR11106">
    <property type="entry name" value="GANGLIOSIDE INDUCED DIFFERENTIATION ASSOCIATED PROTEIN 2-RELATED"/>
    <property type="match status" value="1"/>
</dbReference>
<comment type="caution">
    <text evidence="2">The sequence shown here is derived from an EMBL/GenBank/DDBJ whole genome shotgun (WGS) entry which is preliminary data.</text>
</comment>
<dbReference type="STRING" id="105785.A0A2J7Q4D0"/>
<keyword evidence="3" id="KW-1185">Reference proteome</keyword>
<feature type="domain" description="Macro" evidence="1">
    <location>
        <begin position="113"/>
        <end position="288"/>
    </location>
</feature>
<evidence type="ECO:0000313" key="3">
    <source>
        <dbReference type="Proteomes" id="UP000235965"/>
    </source>
</evidence>
<dbReference type="GO" id="GO:0005654">
    <property type="term" value="C:nucleoplasm"/>
    <property type="evidence" value="ECO:0007669"/>
    <property type="project" value="TreeGrafter"/>
</dbReference>
<dbReference type="SUPFAM" id="SSF52949">
    <property type="entry name" value="Macro domain-like"/>
    <property type="match status" value="1"/>
</dbReference>
<dbReference type="PROSITE" id="PS51154">
    <property type="entry name" value="MACRO"/>
    <property type="match status" value="1"/>
</dbReference>
<dbReference type="CDD" id="cd02908">
    <property type="entry name" value="Macro_OAADPr_deacetylase"/>
    <property type="match status" value="1"/>
</dbReference>
<reference evidence="2 3" key="1">
    <citation type="submission" date="2017-12" db="EMBL/GenBank/DDBJ databases">
        <title>Hemimetabolous genomes reveal molecular basis of termite eusociality.</title>
        <authorList>
            <person name="Harrison M.C."/>
            <person name="Jongepier E."/>
            <person name="Robertson H.M."/>
            <person name="Arning N."/>
            <person name="Bitard-Feildel T."/>
            <person name="Chao H."/>
            <person name="Childers C.P."/>
            <person name="Dinh H."/>
            <person name="Doddapaneni H."/>
            <person name="Dugan S."/>
            <person name="Gowin J."/>
            <person name="Greiner C."/>
            <person name="Han Y."/>
            <person name="Hu H."/>
            <person name="Hughes D.S.T."/>
            <person name="Huylmans A.-K."/>
            <person name="Kemena C."/>
            <person name="Kremer L.P.M."/>
            <person name="Lee S.L."/>
            <person name="Lopez-Ezquerra A."/>
            <person name="Mallet L."/>
            <person name="Monroy-Kuhn J.M."/>
            <person name="Moser A."/>
            <person name="Murali S.C."/>
            <person name="Muzny D.M."/>
            <person name="Otani S."/>
            <person name="Piulachs M.-D."/>
            <person name="Poelchau M."/>
            <person name="Qu J."/>
            <person name="Schaub F."/>
            <person name="Wada-Katsumata A."/>
            <person name="Worley K.C."/>
            <person name="Xie Q."/>
            <person name="Ylla G."/>
            <person name="Poulsen M."/>
            <person name="Gibbs R.A."/>
            <person name="Schal C."/>
            <person name="Richards S."/>
            <person name="Belles X."/>
            <person name="Korb J."/>
            <person name="Bornberg-Bauer E."/>
        </authorList>
    </citation>
    <scope>NUCLEOTIDE SEQUENCE [LARGE SCALE GENOMIC DNA]</scope>
    <source>
        <tissue evidence="2">Whole body</tissue>
    </source>
</reference>
<dbReference type="OrthoDB" id="6133115at2759"/>
<dbReference type="GO" id="GO:0006974">
    <property type="term" value="P:DNA damage response"/>
    <property type="evidence" value="ECO:0007669"/>
    <property type="project" value="TreeGrafter"/>
</dbReference>
<evidence type="ECO:0000313" key="2">
    <source>
        <dbReference type="EMBL" id="PNF23425.1"/>
    </source>
</evidence>
<dbReference type="SMART" id="SM00506">
    <property type="entry name" value="A1pp"/>
    <property type="match status" value="1"/>
</dbReference>
<dbReference type="GO" id="GO:0140293">
    <property type="term" value="F:ADP-ribosylglutamate hydrolase activity"/>
    <property type="evidence" value="ECO:0007669"/>
    <property type="project" value="TreeGrafter"/>
</dbReference>
<dbReference type="InParanoid" id="A0A2J7Q4D0"/>